<evidence type="ECO:0000313" key="2">
    <source>
        <dbReference type="Proteomes" id="UP000784294"/>
    </source>
</evidence>
<organism evidence="1 2">
    <name type="scientific">Protopolystoma xenopodis</name>
    <dbReference type="NCBI Taxonomy" id="117903"/>
    <lineage>
        <taxon>Eukaryota</taxon>
        <taxon>Metazoa</taxon>
        <taxon>Spiralia</taxon>
        <taxon>Lophotrochozoa</taxon>
        <taxon>Platyhelminthes</taxon>
        <taxon>Monogenea</taxon>
        <taxon>Polyopisthocotylea</taxon>
        <taxon>Polystomatidea</taxon>
        <taxon>Polystomatidae</taxon>
        <taxon>Protopolystoma</taxon>
    </lineage>
</organism>
<dbReference type="AlphaFoldDB" id="A0A448XD81"/>
<dbReference type="EMBL" id="CAAALY010247025">
    <property type="protein sequence ID" value="VEL34122.1"/>
    <property type="molecule type" value="Genomic_DNA"/>
</dbReference>
<proteinExistence type="predicted"/>
<sequence length="125" mass="13861">MSAKNACFGTRFECMHTQIARADVTFCEPATPVSRSLFSFIGPQVPPYPSVYTASVSLVWQTLCANVQKPERLCTCSLKRTTSVLSGISFVHTPYHVISVPRRLTFSFLSLPTHFLLDSLSLNCV</sequence>
<protein>
    <submittedName>
        <fullName evidence="1">Uncharacterized protein</fullName>
    </submittedName>
</protein>
<dbReference type="Proteomes" id="UP000784294">
    <property type="component" value="Unassembled WGS sequence"/>
</dbReference>
<reference evidence="1" key="1">
    <citation type="submission" date="2018-11" db="EMBL/GenBank/DDBJ databases">
        <authorList>
            <consortium name="Pathogen Informatics"/>
        </authorList>
    </citation>
    <scope>NUCLEOTIDE SEQUENCE</scope>
</reference>
<comment type="caution">
    <text evidence="1">The sequence shown here is derived from an EMBL/GenBank/DDBJ whole genome shotgun (WGS) entry which is preliminary data.</text>
</comment>
<name>A0A448XD81_9PLAT</name>
<evidence type="ECO:0000313" key="1">
    <source>
        <dbReference type="EMBL" id="VEL34122.1"/>
    </source>
</evidence>
<gene>
    <name evidence="1" type="ORF">PXEA_LOCUS27562</name>
</gene>
<accession>A0A448XD81</accession>
<keyword evidence="2" id="KW-1185">Reference proteome</keyword>